<evidence type="ECO:0000313" key="6">
    <source>
        <dbReference type="EMBL" id="KAE8250720.1"/>
    </source>
</evidence>
<dbReference type="EMBL" id="LWDF02000294">
    <property type="protein sequence ID" value="KAE8250720.1"/>
    <property type="molecule type" value="Genomic_DNA"/>
</dbReference>
<accession>A0A177TPB4</accession>
<feature type="region of interest" description="Disordered" evidence="5">
    <location>
        <begin position="1"/>
        <end position="126"/>
    </location>
</feature>
<keyword evidence="4" id="KW-0723">Serine/threonine-protein kinase</keyword>
<feature type="compositionally biased region" description="Basic and acidic residues" evidence="5">
    <location>
        <begin position="102"/>
        <end position="114"/>
    </location>
</feature>
<dbReference type="InterPro" id="IPR011009">
    <property type="entry name" value="Kinase-like_dom_sf"/>
</dbReference>
<protein>
    <submittedName>
        <fullName evidence="6">Uncharacterized protein</fullName>
    </submittedName>
</protein>
<name>A0A177TPB4_9BASI</name>
<dbReference type="Gene3D" id="3.30.200.20">
    <property type="entry name" value="Phosphorylase Kinase, domain 1"/>
    <property type="match status" value="1"/>
</dbReference>
<dbReference type="Proteomes" id="UP000077521">
    <property type="component" value="Unassembled WGS sequence"/>
</dbReference>
<evidence type="ECO:0000256" key="2">
    <source>
        <dbReference type="ARBA" id="ARBA00022741"/>
    </source>
</evidence>
<keyword evidence="4" id="KW-0808">Transferase</keyword>
<dbReference type="SMART" id="SM00220">
    <property type="entry name" value="S_TKc"/>
    <property type="match status" value="1"/>
</dbReference>
<dbReference type="SUPFAM" id="SSF56112">
    <property type="entry name" value="Protein kinase-like (PK-like)"/>
    <property type="match status" value="1"/>
</dbReference>
<keyword evidence="7" id="KW-1185">Reference proteome</keyword>
<comment type="similarity">
    <text evidence="1">Belongs to the protein kinase superfamily. CMGC Ser/Thr protein kinase family. CDC2/CDKX subfamily.</text>
</comment>
<dbReference type="PANTHER" id="PTHR24056">
    <property type="entry name" value="CELL DIVISION PROTEIN KINASE"/>
    <property type="match status" value="1"/>
</dbReference>
<organism evidence="6 7">
    <name type="scientific">Tilletia indica</name>
    <dbReference type="NCBI Taxonomy" id="43049"/>
    <lineage>
        <taxon>Eukaryota</taxon>
        <taxon>Fungi</taxon>
        <taxon>Dikarya</taxon>
        <taxon>Basidiomycota</taxon>
        <taxon>Ustilaginomycotina</taxon>
        <taxon>Exobasidiomycetes</taxon>
        <taxon>Tilletiales</taxon>
        <taxon>Tilletiaceae</taxon>
        <taxon>Tilletia</taxon>
    </lineage>
</organism>
<keyword evidence="4" id="KW-0418">Kinase</keyword>
<evidence type="ECO:0000256" key="5">
    <source>
        <dbReference type="SAM" id="MobiDB-lite"/>
    </source>
</evidence>
<dbReference type="Gene3D" id="1.10.510.10">
    <property type="entry name" value="Transferase(Phosphotransferase) domain 1"/>
    <property type="match status" value="1"/>
</dbReference>
<reference evidence="6" key="1">
    <citation type="submission" date="2016-04" db="EMBL/GenBank/DDBJ databases">
        <authorList>
            <person name="Nguyen H.D."/>
            <person name="Samba Siva P."/>
            <person name="Cullis J."/>
            <person name="Levesque C.A."/>
            <person name="Hambleton S."/>
        </authorList>
    </citation>
    <scope>NUCLEOTIDE SEQUENCE</scope>
    <source>
        <strain evidence="6">DAOMC 236416</strain>
    </source>
</reference>
<dbReference type="OrthoDB" id="266718at2759"/>
<keyword evidence="3 4" id="KW-0067">ATP-binding</keyword>
<feature type="compositionally biased region" description="Basic and acidic residues" evidence="5">
    <location>
        <begin position="54"/>
        <end position="63"/>
    </location>
</feature>
<dbReference type="AlphaFoldDB" id="A0A177TPB4"/>
<dbReference type="InterPro" id="IPR050108">
    <property type="entry name" value="CDK"/>
</dbReference>
<dbReference type="PROSITE" id="PS00107">
    <property type="entry name" value="PROTEIN_KINASE_ATP"/>
    <property type="match status" value="1"/>
</dbReference>
<comment type="caution">
    <text evidence="6">The sequence shown here is derived from an EMBL/GenBank/DDBJ whole genome shotgun (WGS) entry which is preliminary data.</text>
</comment>
<dbReference type="InterPro" id="IPR017441">
    <property type="entry name" value="Protein_kinase_ATP_BS"/>
</dbReference>
<proteinExistence type="inferred from homology"/>
<evidence type="ECO:0000256" key="1">
    <source>
        <dbReference type="ARBA" id="ARBA00006485"/>
    </source>
</evidence>
<gene>
    <name evidence="6" type="ORF">A4X13_0g4451</name>
</gene>
<dbReference type="GO" id="GO:0005524">
    <property type="term" value="F:ATP binding"/>
    <property type="evidence" value="ECO:0007669"/>
    <property type="project" value="UniProtKB-UniRule"/>
</dbReference>
<dbReference type="PROSITE" id="PS50011">
    <property type="entry name" value="PROTEIN_KINASE_DOM"/>
    <property type="match status" value="1"/>
</dbReference>
<dbReference type="GO" id="GO:0004674">
    <property type="term" value="F:protein serine/threonine kinase activity"/>
    <property type="evidence" value="ECO:0007669"/>
    <property type="project" value="UniProtKB-KW"/>
</dbReference>
<dbReference type="InterPro" id="IPR000719">
    <property type="entry name" value="Prot_kinase_dom"/>
</dbReference>
<evidence type="ECO:0000256" key="3">
    <source>
        <dbReference type="ARBA" id="ARBA00022840"/>
    </source>
</evidence>
<evidence type="ECO:0000313" key="7">
    <source>
        <dbReference type="Proteomes" id="UP000077521"/>
    </source>
</evidence>
<dbReference type="GO" id="GO:0005634">
    <property type="term" value="C:nucleus"/>
    <property type="evidence" value="ECO:0007669"/>
    <property type="project" value="TreeGrafter"/>
</dbReference>
<sequence>MAITDLDNLPDGPDLSISDDEDAADSAGSYGQDAVQDDKDDDAAAEAARQLLPVRDRIEDGDHAPAFQYGQNGVGSRGEQQGEDAPAGTGFGRAVSDGEVSDDPRQSIARERRSPQWTPPFTWRPHGRFKRVKDVDPLGEGTYATVYRVKDLLGGPQRAIKRQDYNKRPSRRITSEIEILTILQPHPGIVELLDVCYSACTIDVVMPMYWGTLQDLLDTTQGRELRPRLAKNLTHQLLVAGSHIHQHGIVHLDIKPDNILLSDTGMIKIGDFGIAVAVAAGGEQLARTAGTVGYTGPECLAGSKRPTFQNDVWSMGCVIAEMFLGRVLFPCRDAEDCLRDIIRFTGHPGGPLFPRANYPTPDLDVPTTFGRYQSDASVRLQELGSDAADLILAMLKLHPNRRPHLATFLQHELFTVAPLPLKTVQLPERM</sequence>
<keyword evidence="2 4" id="KW-0547">Nucleotide-binding</keyword>
<reference evidence="6" key="2">
    <citation type="journal article" date="2019" name="IMA Fungus">
        <title>Genome sequencing and comparison of five Tilletia species to identify candidate genes for the detection of regulated species infecting wheat.</title>
        <authorList>
            <person name="Nguyen H.D.T."/>
            <person name="Sultana T."/>
            <person name="Kesanakurti P."/>
            <person name="Hambleton S."/>
        </authorList>
    </citation>
    <scope>NUCLEOTIDE SEQUENCE</scope>
    <source>
        <strain evidence="6">DAOMC 236416</strain>
    </source>
</reference>
<evidence type="ECO:0000256" key="4">
    <source>
        <dbReference type="RuleBase" id="RU000304"/>
    </source>
</evidence>
<dbReference type="Pfam" id="PF00069">
    <property type="entry name" value="Pkinase"/>
    <property type="match status" value="1"/>
</dbReference>
<dbReference type="PROSITE" id="PS00108">
    <property type="entry name" value="PROTEIN_KINASE_ST"/>
    <property type="match status" value="1"/>
</dbReference>
<dbReference type="InterPro" id="IPR008271">
    <property type="entry name" value="Ser/Thr_kinase_AS"/>
</dbReference>